<gene>
    <name evidence="1" type="ORF">BaRGS_00035731</name>
</gene>
<organism evidence="1 2">
    <name type="scientific">Batillaria attramentaria</name>
    <dbReference type="NCBI Taxonomy" id="370345"/>
    <lineage>
        <taxon>Eukaryota</taxon>
        <taxon>Metazoa</taxon>
        <taxon>Spiralia</taxon>
        <taxon>Lophotrochozoa</taxon>
        <taxon>Mollusca</taxon>
        <taxon>Gastropoda</taxon>
        <taxon>Caenogastropoda</taxon>
        <taxon>Sorbeoconcha</taxon>
        <taxon>Cerithioidea</taxon>
        <taxon>Batillariidae</taxon>
        <taxon>Batillaria</taxon>
    </lineage>
</organism>
<sequence>GQLQSAQYLIVSPIHWVAESLMISRNPIPRKEVAGDCISDECRAGGGPGSARGSLVSKCLERFYDLVVCRTVTGETGGEGRMDVDYVIVSSVASHFETFFYSLPSMSV</sequence>
<dbReference type="AlphaFoldDB" id="A0ABD0JDS8"/>
<proteinExistence type="predicted"/>
<name>A0ABD0JDS8_9CAEN</name>
<protein>
    <submittedName>
        <fullName evidence="1">Uncharacterized protein</fullName>
    </submittedName>
</protein>
<reference evidence="1 2" key="1">
    <citation type="journal article" date="2023" name="Sci. Data">
        <title>Genome assembly of the Korean intertidal mud-creeper Batillaria attramentaria.</title>
        <authorList>
            <person name="Patra A.K."/>
            <person name="Ho P.T."/>
            <person name="Jun S."/>
            <person name="Lee S.J."/>
            <person name="Kim Y."/>
            <person name="Won Y.J."/>
        </authorList>
    </citation>
    <scope>NUCLEOTIDE SEQUENCE [LARGE SCALE GENOMIC DNA]</scope>
    <source>
        <strain evidence="1">Wonlab-2016</strain>
    </source>
</reference>
<evidence type="ECO:0000313" key="2">
    <source>
        <dbReference type="Proteomes" id="UP001519460"/>
    </source>
</evidence>
<feature type="non-terminal residue" evidence="1">
    <location>
        <position position="108"/>
    </location>
</feature>
<evidence type="ECO:0000313" key="1">
    <source>
        <dbReference type="EMBL" id="KAK7471634.1"/>
    </source>
</evidence>
<accession>A0ABD0JDS8</accession>
<keyword evidence="2" id="KW-1185">Reference proteome</keyword>
<feature type="non-terminal residue" evidence="1">
    <location>
        <position position="1"/>
    </location>
</feature>
<comment type="caution">
    <text evidence="1">The sequence shown here is derived from an EMBL/GenBank/DDBJ whole genome shotgun (WGS) entry which is preliminary data.</text>
</comment>
<dbReference type="EMBL" id="JACVVK020000485">
    <property type="protein sequence ID" value="KAK7471634.1"/>
    <property type="molecule type" value="Genomic_DNA"/>
</dbReference>
<dbReference type="Proteomes" id="UP001519460">
    <property type="component" value="Unassembled WGS sequence"/>
</dbReference>